<keyword evidence="4" id="KW-0325">Glycoprotein</keyword>
<dbReference type="PANTHER" id="PTHR10075:SF105">
    <property type="entry name" value="COILED-COIL DOMAIN CONTAINING 141"/>
    <property type="match status" value="1"/>
</dbReference>
<dbReference type="GO" id="GO:0070593">
    <property type="term" value="P:dendrite self-avoidance"/>
    <property type="evidence" value="ECO:0007669"/>
    <property type="project" value="TreeGrafter"/>
</dbReference>
<comment type="caution">
    <text evidence="10">The sequence shown here is derived from an EMBL/GenBank/DDBJ whole genome shotgun (WGS) entry which is preliminary data.</text>
</comment>
<evidence type="ECO:0000313" key="10">
    <source>
        <dbReference type="EMBL" id="CAK1587579.1"/>
    </source>
</evidence>
<dbReference type="Proteomes" id="UP001314205">
    <property type="component" value="Unassembled WGS sequence"/>
</dbReference>
<dbReference type="Pfam" id="PF00047">
    <property type="entry name" value="ig"/>
    <property type="match status" value="1"/>
</dbReference>
<gene>
    <name evidence="10" type="ORF">PARMNEM_LOCUS8353</name>
</gene>
<organism evidence="10 11">
    <name type="scientific">Parnassius mnemosyne</name>
    <name type="common">clouded apollo</name>
    <dbReference type="NCBI Taxonomy" id="213953"/>
    <lineage>
        <taxon>Eukaryota</taxon>
        <taxon>Metazoa</taxon>
        <taxon>Ecdysozoa</taxon>
        <taxon>Arthropoda</taxon>
        <taxon>Hexapoda</taxon>
        <taxon>Insecta</taxon>
        <taxon>Pterygota</taxon>
        <taxon>Neoptera</taxon>
        <taxon>Endopterygota</taxon>
        <taxon>Lepidoptera</taxon>
        <taxon>Glossata</taxon>
        <taxon>Ditrysia</taxon>
        <taxon>Papilionoidea</taxon>
        <taxon>Papilionidae</taxon>
        <taxon>Parnassiinae</taxon>
        <taxon>Parnassini</taxon>
        <taxon>Parnassius</taxon>
        <taxon>Driopa</taxon>
    </lineage>
</organism>
<dbReference type="InterPro" id="IPR003599">
    <property type="entry name" value="Ig_sub"/>
</dbReference>
<keyword evidence="11" id="KW-1185">Reference proteome</keyword>
<reference evidence="10 11" key="1">
    <citation type="submission" date="2023-11" db="EMBL/GenBank/DDBJ databases">
        <authorList>
            <person name="Hedman E."/>
            <person name="Englund M."/>
            <person name="Stromberg M."/>
            <person name="Nyberg Akerstrom W."/>
            <person name="Nylinder S."/>
            <person name="Jareborg N."/>
            <person name="Kallberg Y."/>
            <person name="Kronander E."/>
        </authorList>
    </citation>
    <scope>NUCLEOTIDE SEQUENCE [LARGE SCALE GENOMIC DNA]</scope>
</reference>
<evidence type="ECO:0000256" key="3">
    <source>
        <dbReference type="ARBA" id="ARBA00023157"/>
    </source>
</evidence>
<keyword evidence="8" id="KW-0732">Signal</keyword>
<dbReference type="PIRSF" id="PIRSF000615">
    <property type="entry name" value="TyrPK_CSF1-R"/>
    <property type="match status" value="1"/>
</dbReference>
<dbReference type="InterPro" id="IPR007110">
    <property type="entry name" value="Ig-like_dom"/>
</dbReference>
<dbReference type="InterPro" id="IPR036179">
    <property type="entry name" value="Ig-like_dom_sf"/>
</dbReference>
<feature type="domain" description="Ig-like" evidence="9">
    <location>
        <begin position="334"/>
        <end position="412"/>
    </location>
</feature>
<dbReference type="FunFam" id="2.60.40.10:FF:000032">
    <property type="entry name" value="palladin isoform X1"/>
    <property type="match status" value="1"/>
</dbReference>
<dbReference type="AlphaFoldDB" id="A0AAV1KY35"/>
<dbReference type="PROSITE" id="PS50835">
    <property type="entry name" value="IG_LIKE"/>
    <property type="match status" value="4"/>
</dbReference>
<dbReference type="InterPro" id="IPR003598">
    <property type="entry name" value="Ig_sub2"/>
</dbReference>
<evidence type="ECO:0000256" key="4">
    <source>
        <dbReference type="ARBA" id="ARBA00023180"/>
    </source>
</evidence>
<dbReference type="SMART" id="SM00408">
    <property type="entry name" value="IGc2"/>
    <property type="match status" value="4"/>
</dbReference>
<feature type="chain" id="PRO_5043628775" description="Hemolin" evidence="8">
    <location>
        <begin position="24"/>
        <end position="429"/>
    </location>
</feature>
<feature type="signal peptide" evidence="8">
    <location>
        <begin position="1"/>
        <end position="23"/>
    </location>
</feature>
<dbReference type="Gene3D" id="2.60.40.10">
    <property type="entry name" value="Immunoglobulins"/>
    <property type="match status" value="4"/>
</dbReference>
<dbReference type="Pfam" id="PF07679">
    <property type="entry name" value="I-set"/>
    <property type="match status" value="2"/>
</dbReference>
<dbReference type="GO" id="GO:0007156">
    <property type="term" value="P:homophilic cell adhesion via plasma membrane adhesion molecules"/>
    <property type="evidence" value="ECO:0007669"/>
    <property type="project" value="TreeGrafter"/>
</dbReference>
<dbReference type="GO" id="GO:0005576">
    <property type="term" value="C:extracellular region"/>
    <property type="evidence" value="ECO:0007669"/>
    <property type="project" value="UniProtKB-SubCell"/>
</dbReference>
<name>A0AAV1KY35_9NEOP</name>
<feature type="domain" description="Ig-like" evidence="9">
    <location>
        <begin position="236"/>
        <end position="329"/>
    </location>
</feature>
<protein>
    <recommendedName>
        <fullName evidence="7">Hemolin</fullName>
    </recommendedName>
</protein>
<dbReference type="GO" id="GO:0030424">
    <property type="term" value="C:axon"/>
    <property type="evidence" value="ECO:0007669"/>
    <property type="project" value="TreeGrafter"/>
</dbReference>
<keyword evidence="2" id="KW-0964">Secreted</keyword>
<sequence length="429" mass="47514">MATGMGILKKFTVLAAFAALCSSQPVEQKPTLVEVPSTVLFTVSDPPQQFTLPCSTNARAQNVKFSWQKDGKPFEWNTSDIIKRDNEGTIVFLKPKDEDEGHYQCFAVSDSGVASTRIVNVKKTYLTAPKVSTKRHRPIEGQPFMLECPIPDSYPQPKIEWKLQLETDPSVLNDVGDGRITISPDGTLWFSNITNKDAHEDFKYVCLASSPATTKAVVLAEHYIEGLEPNKGKDYSEVVEQYASQNMTAKVGEVTMLYCIFGGSPLAHPDWFKDGQDVNNSPQDRVTRYNRSKGKRLLIRDTWLSDQGTYTCTVDNELGKPKQHSMYLTVVSSPAFDKKPPTQLMVNEGQAVTIPCSILGVPQPTVSWTYNAQPLSKRDGMTMNQSTEGNRTIADLHLSGAKKSDSGYYGCTGINDYGDIYAETLLHVA</sequence>
<evidence type="ECO:0000259" key="9">
    <source>
        <dbReference type="PROSITE" id="PS50835"/>
    </source>
</evidence>
<evidence type="ECO:0000256" key="8">
    <source>
        <dbReference type="SAM" id="SignalP"/>
    </source>
</evidence>
<keyword evidence="3" id="KW-1015">Disulfide bond</keyword>
<evidence type="ECO:0000313" key="11">
    <source>
        <dbReference type="Proteomes" id="UP001314205"/>
    </source>
</evidence>
<dbReference type="InterPro" id="IPR013783">
    <property type="entry name" value="Ig-like_fold"/>
</dbReference>
<dbReference type="InterPro" id="IPR013151">
    <property type="entry name" value="Immunoglobulin_dom"/>
</dbReference>
<dbReference type="InterPro" id="IPR013098">
    <property type="entry name" value="Ig_I-set"/>
</dbReference>
<evidence type="ECO:0000256" key="7">
    <source>
        <dbReference type="ARBA" id="ARBA00068688"/>
    </source>
</evidence>
<dbReference type="GO" id="GO:0007411">
    <property type="term" value="P:axon guidance"/>
    <property type="evidence" value="ECO:0007669"/>
    <property type="project" value="TreeGrafter"/>
</dbReference>
<feature type="domain" description="Ig-like" evidence="9">
    <location>
        <begin position="129"/>
        <end position="218"/>
    </location>
</feature>
<evidence type="ECO:0000256" key="2">
    <source>
        <dbReference type="ARBA" id="ARBA00022525"/>
    </source>
</evidence>
<dbReference type="PANTHER" id="PTHR10075">
    <property type="entry name" value="BASIGIN RELATED"/>
    <property type="match status" value="1"/>
</dbReference>
<dbReference type="GO" id="GO:0098632">
    <property type="term" value="F:cell-cell adhesion mediator activity"/>
    <property type="evidence" value="ECO:0007669"/>
    <property type="project" value="TreeGrafter"/>
</dbReference>
<dbReference type="EMBL" id="CAVLGL010000082">
    <property type="protein sequence ID" value="CAK1587579.1"/>
    <property type="molecule type" value="Genomic_DNA"/>
</dbReference>
<evidence type="ECO:0000256" key="6">
    <source>
        <dbReference type="ARBA" id="ARBA00061228"/>
    </source>
</evidence>
<comment type="subcellular location">
    <subcellularLocation>
        <location evidence="1">Secreted</location>
    </subcellularLocation>
</comment>
<accession>A0AAV1KY35</accession>
<evidence type="ECO:0000256" key="1">
    <source>
        <dbReference type="ARBA" id="ARBA00004613"/>
    </source>
</evidence>
<feature type="domain" description="Ig-like" evidence="9">
    <location>
        <begin position="30"/>
        <end position="120"/>
    </location>
</feature>
<dbReference type="SMART" id="SM00409">
    <property type="entry name" value="IG"/>
    <property type="match status" value="4"/>
</dbReference>
<dbReference type="SUPFAM" id="SSF48726">
    <property type="entry name" value="Immunoglobulin"/>
    <property type="match status" value="4"/>
</dbReference>
<comment type="similarity">
    <text evidence="6">Belongs to the hemolin family.</text>
</comment>
<evidence type="ECO:0000256" key="5">
    <source>
        <dbReference type="ARBA" id="ARBA00023319"/>
    </source>
</evidence>
<proteinExistence type="inferred from homology"/>
<dbReference type="GO" id="GO:0005886">
    <property type="term" value="C:plasma membrane"/>
    <property type="evidence" value="ECO:0007669"/>
    <property type="project" value="TreeGrafter"/>
</dbReference>
<keyword evidence="5" id="KW-0393">Immunoglobulin domain</keyword>